<protein>
    <submittedName>
        <fullName evidence="1">Uncharacterized protein</fullName>
    </submittedName>
</protein>
<gene>
    <name evidence="1" type="ORF">E3T48_04560</name>
</gene>
<proteinExistence type="predicted"/>
<evidence type="ECO:0000313" key="1">
    <source>
        <dbReference type="EMBL" id="TFD80993.1"/>
    </source>
</evidence>
<organism evidence="1 2">
    <name type="scientific">Cryobacterium fucosi</name>
    <dbReference type="NCBI Taxonomy" id="1259157"/>
    <lineage>
        <taxon>Bacteria</taxon>
        <taxon>Bacillati</taxon>
        <taxon>Actinomycetota</taxon>
        <taxon>Actinomycetes</taxon>
        <taxon>Micrococcales</taxon>
        <taxon>Microbacteriaceae</taxon>
        <taxon>Cryobacterium</taxon>
    </lineage>
</organism>
<name>A0A4R9BD95_9MICO</name>
<accession>A0A4R9BD95</accession>
<sequence>MLDFIEGLQKGTRLVLVTTFSTLPAVAPAPADAGGRGAGAVSSASDVVTATISALVYVLLDPSAAPVPPAG</sequence>
<dbReference type="EMBL" id="SOHH01000039">
    <property type="protein sequence ID" value="TFD80993.1"/>
    <property type="molecule type" value="Genomic_DNA"/>
</dbReference>
<dbReference type="Proteomes" id="UP000298313">
    <property type="component" value="Unassembled WGS sequence"/>
</dbReference>
<comment type="caution">
    <text evidence="1">The sequence shown here is derived from an EMBL/GenBank/DDBJ whole genome shotgun (WGS) entry which is preliminary data.</text>
</comment>
<dbReference type="AlphaFoldDB" id="A0A4R9BD95"/>
<evidence type="ECO:0000313" key="2">
    <source>
        <dbReference type="Proteomes" id="UP000298313"/>
    </source>
</evidence>
<keyword evidence="2" id="KW-1185">Reference proteome</keyword>
<reference evidence="1 2" key="1">
    <citation type="submission" date="2019-03" db="EMBL/GenBank/DDBJ databases">
        <title>Genomics of glacier-inhabiting Cryobacterium strains.</title>
        <authorList>
            <person name="Liu Q."/>
            <person name="Xin Y.-H."/>
        </authorList>
    </citation>
    <scope>NUCLEOTIDE SEQUENCE [LARGE SCALE GENOMIC DNA]</scope>
    <source>
        <strain evidence="1 2">Hh4</strain>
    </source>
</reference>